<dbReference type="AlphaFoldDB" id="A0A7H1N5B1"/>
<sequence>MVAFQGKGGALTAVGLAAAATAIGVGVAEIWTVLSVETLGAGFLSDRRPLILFERHVFSARTGGRFDTRFPDISNSTCGGYGQMGAAQYDRLAKAMALDATAAEESTSWGIGQVMGHHARRLGFASAEAMVAAMLEGEDAQLLVMAKFIAEGKPCRQALIRHDWSTFARCYNGAAYAKNRYDERLAQQFRRWAEGPLPDLRVRSAQIYLTYRGFAPGPSDGLIGRFTRQALASFQQQQGLAVTGEPDDATMRHLAA</sequence>
<dbReference type="KEGG" id="dvn:HQ394_18250"/>
<dbReference type="InterPro" id="IPR036366">
    <property type="entry name" value="PGBDSf"/>
</dbReference>
<evidence type="ECO:0000313" key="4">
    <source>
        <dbReference type="Proteomes" id="UP000516369"/>
    </source>
</evidence>
<reference evidence="3 4" key="1">
    <citation type="submission" date="2020-05" db="EMBL/GenBank/DDBJ databases">
        <title>Complete closed genome sequence of Defluviicoccus vanus.</title>
        <authorList>
            <person name="Bessarab I."/>
            <person name="Arumugam K."/>
            <person name="Maszenan A.M."/>
            <person name="Seviour R.J."/>
            <person name="Williams R.B."/>
        </authorList>
    </citation>
    <scope>NUCLEOTIDE SEQUENCE [LARGE SCALE GENOMIC DNA]</scope>
    <source>
        <strain evidence="3 4">Ben 114</strain>
    </source>
</reference>
<dbReference type="InterPro" id="IPR024408">
    <property type="entry name" value="Muramidase"/>
</dbReference>
<evidence type="ECO:0000259" key="2">
    <source>
        <dbReference type="Pfam" id="PF11860"/>
    </source>
</evidence>
<dbReference type="Pfam" id="PF01471">
    <property type="entry name" value="PG_binding_1"/>
    <property type="match status" value="1"/>
</dbReference>
<dbReference type="InterPro" id="IPR036365">
    <property type="entry name" value="PGBD-like_sf"/>
</dbReference>
<dbReference type="InterPro" id="IPR002477">
    <property type="entry name" value="Peptidoglycan-bd-like"/>
</dbReference>
<feature type="domain" description="N-acetylmuramidase" evidence="2">
    <location>
        <begin position="27"/>
        <end position="192"/>
    </location>
</feature>
<proteinExistence type="predicted"/>
<feature type="domain" description="Peptidoglycan binding-like" evidence="1">
    <location>
        <begin position="201"/>
        <end position="254"/>
    </location>
</feature>
<protein>
    <submittedName>
        <fullName evidence="3">DUF3380 domain-containing protein</fullName>
    </submittedName>
</protein>
<dbReference type="EMBL" id="CP053923">
    <property type="protein sequence ID" value="QNT70897.1"/>
    <property type="molecule type" value="Genomic_DNA"/>
</dbReference>
<dbReference type="Gene3D" id="1.10.101.10">
    <property type="entry name" value="PGBD-like superfamily/PGBD"/>
    <property type="match status" value="1"/>
</dbReference>
<organism evidence="3 4">
    <name type="scientific">Defluviicoccus vanus</name>
    <dbReference type="NCBI Taxonomy" id="111831"/>
    <lineage>
        <taxon>Bacteria</taxon>
        <taxon>Pseudomonadati</taxon>
        <taxon>Pseudomonadota</taxon>
        <taxon>Alphaproteobacteria</taxon>
        <taxon>Rhodospirillales</taxon>
        <taxon>Rhodospirillaceae</taxon>
        <taxon>Defluviicoccus</taxon>
    </lineage>
</organism>
<dbReference type="Pfam" id="PF11860">
    <property type="entry name" value="Muramidase"/>
    <property type="match status" value="1"/>
</dbReference>
<dbReference type="Proteomes" id="UP000516369">
    <property type="component" value="Chromosome"/>
</dbReference>
<name>A0A7H1N5B1_9PROT</name>
<keyword evidence="4" id="KW-1185">Reference proteome</keyword>
<accession>A0A7H1N5B1</accession>
<evidence type="ECO:0000313" key="3">
    <source>
        <dbReference type="EMBL" id="QNT70897.1"/>
    </source>
</evidence>
<dbReference type="SUPFAM" id="SSF47090">
    <property type="entry name" value="PGBD-like"/>
    <property type="match status" value="1"/>
</dbReference>
<gene>
    <name evidence="3" type="ORF">HQ394_18250</name>
</gene>
<evidence type="ECO:0000259" key="1">
    <source>
        <dbReference type="Pfam" id="PF01471"/>
    </source>
</evidence>